<feature type="domain" description="BTB" evidence="3">
    <location>
        <begin position="298"/>
        <end position="364"/>
    </location>
</feature>
<dbReference type="HOGENOM" id="CLU_572935_0_0_1"/>
<dbReference type="Gene3D" id="2.60.210.10">
    <property type="entry name" value="Apoptosis, Tumor Necrosis Factor Receptor Associated Protein 2, Chain A"/>
    <property type="match status" value="1"/>
</dbReference>
<comment type="similarity">
    <text evidence="2">Belongs to the Tdpoz family.</text>
</comment>
<dbReference type="OMA" id="CACDEDG"/>
<dbReference type="Pfam" id="PF00651">
    <property type="entry name" value="BTB"/>
    <property type="match status" value="1"/>
</dbReference>
<dbReference type="GO" id="GO:0016567">
    <property type="term" value="P:protein ubiquitination"/>
    <property type="evidence" value="ECO:0007669"/>
    <property type="project" value="InterPro"/>
</dbReference>
<dbReference type="EnsemblPlants" id="KQK88594">
    <property type="protein sequence ID" value="KQK88594"/>
    <property type="gene ID" value="SETIT_039602mg"/>
</dbReference>
<evidence type="ECO:0000256" key="2">
    <source>
        <dbReference type="ARBA" id="ARBA00010846"/>
    </source>
</evidence>
<proteinExistence type="inferred from homology"/>
<keyword evidence="6" id="KW-1185">Reference proteome</keyword>
<dbReference type="Pfam" id="PF22486">
    <property type="entry name" value="MATH_2"/>
    <property type="match status" value="1"/>
</dbReference>
<protein>
    <recommendedName>
        <fullName evidence="7">BTB domain-containing protein</fullName>
    </recommendedName>
</protein>
<dbReference type="InterPro" id="IPR011333">
    <property type="entry name" value="SKP1/BTB/POZ_sf"/>
</dbReference>
<dbReference type="SUPFAM" id="SSF54695">
    <property type="entry name" value="POZ domain"/>
    <property type="match status" value="1"/>
</dbReference>
<dbReference type="SMART" id="SM00225">
    <property type="entry name" value="BTB"/>
    <property type="match status" value="1"/>
</dbReference>
<dbReference type="AlphaFoldDB" id="K4AL23"/>
<dbReference type="InParanoid" id="K4AL23"/>
<dbReference type="Gene3D" id="3.30.710.10">
    <property type="entry name" value="Potassium Channel Kv1.1, Chain A"/>
    <property type="match status" value="1"/>
</dbReference>
<dbReference type="EMBL" id="AGNK02005554">
    <property type="status" value="NOT_ANNOTATED_CDS"/>
    <property type="molecule type" value="Genomic_DNA"/>
</dbReference>
<evidence type="ECO:0008006" key="7">
    <source>
        <dbReference type="Google" id="ProtNLM"/>
    </source>
</evidence>
<dbReference type="CDD" id="cd00121">
    <property type="entry name" value="MATH"/>
    <property type="match status" value="1"/>
</dbReference>
<dbReference type="PROSITE" id="PS50097">
    <property type="entry name" value="BTB"/>
    <property type="match status" value="1"/>
</dbReference>
<organism evidence="5 6">
    <name type="scientific">Setaria italica</name>
    <name type="common">Foxtail millet</name>
    <name type="synonym">Panicum italicum</name>
    <dbReference type="NCBI Taxonomy" id="4555"/>
    <lineage>
        <taxon>Eukaryota</taxon>
        <taxon>Viridiplantae</taxon>
        <taxon>Streptophyta</taxon>
        <taxon>Embryophyta</taxon>
        <taxon>Tracheophyta</taxon>
        <taxon>Spermatophyta</taxon>
        <taxon>Magnoliopsida</taxon>
        <taxon>Liliopsida</taxon>
        <taxon>Poales</taxon>
        <taxon>Poaceae</taxon>
        <taxon>PACMAD clade</taxon>
        <taxon>Panicoideae</taxon>
        <taxon>Panicodae</taxon>
        <taxon>Paniceae</taxon>
        <taxon>Cenchrinae</taxon>
        <taxon>Setaria</taxon>
    </lineage>
</organism>
<accession>K4AL23</accession>
<dbReference type="InterPro" id="IPR008974">
    <property type="entry name" value="TRAF-like"/>
</dbReference>
<dbReference type="eggNOG" id="KOG1987">
    <property type="taxonomic scope" value="Eukaryota"/>
</dbReference>
<dbReference type="PANTHER" id="PTHR26379">
    <property type="entry name" value="BTB/POZ AND MATH DOMAIN-CONTAINING PROTEIN 1"/>
    <property type="match status" value="1"/>
</dbReference>
<reference evidence="5" key="2">
    <citation type="submission" date="2018-08" db="UniProtKB">
        <authorList>
            <consortium name="EnsemblPlants"/>
        </authorList>
    </citation>
    <scope>IDENTIFICATION</scope>
    <source>
        <strain evidence="5">Yugu1</strain>
    </source>
</reference>
<evidence type="ECO:0000256" key="1">
    <source>
        <dbReference type="ARBA" id="ARBA00004906"/>
    </source>
</evidence>
<evidence type="ECO:0000313" key="5">
    <source>
        <dbReference type="EnsemblPlants" id="KQK88594"/>
    </source>
</evidence>
<evidence type="ECO:0000259" key="4">
    <source>
        <dbReference type="PROSITE" id="PS50144"/>
    </source>
</evidence>
<dbReference type="PANTHER" id="PTHR26379:SF422">
    <property type="entry name" value="BTB DOMAIN-CONTAINING PROTEIN"/>
    <property type="match status" value="1"/>
</dbReference>
<evidence type="ECO:0000259" key="3">
    <source>
        <dbReference type="PROSITE" id="PS50097"/>
    </source>
</evidence>
<dbReference type="InterPro" id="IPR045005">
    <property type="entry name" value="BPM1-6"/>
</dbReference>
<dbReference type="InterPro" id="IPR002083">
    <property type="entry name" value="MATH/TRAF_dom"/>
</dbReference>
<name>K4AL23_SETIT</name>
<dbReference type="Gramene" id="KQK88594">
    <property type="protein sequence ID" value="KQK88594"/>
    <property type="gene ID" value="SETIT_039602mg"/>
</dbReference>
<dbReference type="Proteomes" id="UP000004995">
    <property type="component" value="Unassembled WGS sequence"/>
</dbReference>
<dbReference type="InterPro" id="IPR056423">
    <property type="entry name" value="BACK_BPM_SPOP"/>
</dbReference>
<dbReference type="SUPFAM" id="SSF49599">
    <property type="entry name" value="TRAF domain-like"/>
    <property type="match status" value="1"/>
</dbReference>
<comment type="pathway">
    <text evidence="1">Protein modification; protein ubiquitination.</text>
</comment>
<reference evidence="6" key="1">
    <citation type="journal article" date="2012" name="Nat. Biotechnol.">
        <title>Reference genome sequence of the model plant Setaria.</title>
        <authorList>
            <person name="Bennetzen J.L."/>
            <person name="Schmutz J."/>
            <person name="Wang H."/>
            <person name="Percifield R."/>
            <person name="Hawkins J."/>
            <person name="Pontaroli A.C."/>
            <person name="Estep M."/>
            <person name="Feng L."/>
            <person name="Vaughn J.N."/>
            <person name="Grimwood J."/>
            <person name="Jenkins J."/>
            <person name="Barry K."/>
            <person name="Lindquist E."/>
            <person name="Hellsten U."/>
            <person name="Deshpande S."/>
            <person name="Wang X."/>
            <person name="Wu X."/>
            <person name="Mitros T."/>
            <person name="Triplett J."/>
            <person name="Yang X."/>
            <person name="Ye C.Y."/>
            <person name="Mauro-Herrera M."/>
            <person name="Wang L."/>
            <person name="Li P."/>
            <person name="Sharma M."/>
            <person name="Sharma R."/>
            <person name="Ronald P.C."/>
            <person name="Panaud O."/>
            <person name="Kellogg E.A."/>
            <person name="Brutnell T.P."/>
            <person name="Doust A.N."/>
            <person name="Tuskan G.A."/>
            <person name="Rokhsar D."/>
            <person name="Devos K.M."/>
        </authorList>
    </citation>
    <scope>NUCLEOTIDE SEQUENCE [LARGE SCALE GENOMIC DNA]</scope>
    <source>
        <strain evidence="6">cv. Yugu1</strain>
    </source>
</reference>
<feature type="domain" description="MATH" evidence="4">
    <location>
        <begin position="160"/>
        <end position="284"/>
    </location>
</feature>
<evidence type="ECO:0000313" key="6">
    <source>
        <dbReference type="Proteomes" id="UP000004995"/>
    </source>
</evidence>
<dbReference type="Pfam" id="PF24570">
    <property type="entry name" value="BACK_BPM_SPOP"/>
    <property type="match status" value="1"/>
</dbReference>
<dbReference type="Gene3D" id="1.25.40.420">
    <property type="match status" value="1"/>
</dbReference>
<dbReference type="PROSITE" id="PS50144">
    <property type="entry name" value="MATH"/>
    <property type="match status" value="1"/>
</dbReference>
<sequence>MSPRTGVATAPGSALLQPPHPAVAHVPELLLLVRAGTDGRRKFLVLLRPRGALIVGLGRARGRLDRRLRGGAGLAHGVVEAADVDTARRAPAARGDGHWLLHECSPPPRGEGLAGVGHWMRLRRPQKAGTRVLDRGRSSGRPALLLSHRAVDDQRSYLLDLDHYWQIKQLHPNGQRITSPPFKAGGCSWRIHYYPNGVSSSCEDYISIFVALDSRVSEPVKVWSRFTLLDLAAEEPVPGHSVYTELRECSEVGATHGCDLFIRKKFLETSGHLLNGCFAILWEVFVDRATPQHDFSDADVMFQVGDEVFSAHRSVLAARSPVFEAELNSVTRVAGECIRIDDMLPQVFESLLHFVYTDSLPEMTGAEEPMMAEHLLVAADRFGMQDLKLICEEKLLCTDINEDTIAKMLRLAVQHHCRLLRDACIEFLEDPPVLQAVMANDDEDLLELVAKTCPAVLKELCACDEDGCMQDELAMCF</sequence>
<dbReference type="InterPro" id="IPR000210">
    <property type="entry name" value="BTB/POZ_dom"/>
</dbReference>